<gene>
    <name evidence="1" type="ORF">GCM10011607_12790</name>
</gene>
<evidence type="ECO:0000313" key="2">
    <source>
        <dbReference type="Proteomes" id="UP000617555"/>
    </source>
</evidence>
<dbReference type="RefSeq" id="WP_188738159.1">
    <property type="nucleotide sequence ID" value="NZ_BMII01000008.1"/>
</dbReference>
<proteinExistence type="predicted"/>
<name>A0ABQ1IVW9_9GAMM</name>
<comment type="caution">
    <text evidence="1">The sequence shown here is derived from an EMBL/GenBank/DDBJ whole genome shotgun (WGS) entry which is preliminary data.</text>
</comment>
<protein>
    <submittedName>
        <fullName evidence="1">Uncharacterized protein</fullName>
    </submittedName>
</protein>
<keyword evidence="2" id="KW-1185">Reference proteome</keyword>
<dbReference type="Proteomes" id="UP000617555">
    <property type="component" value="Unassembled WGS sequence"/>
</dbReference>
<evidence type="ECO:0000313" key="1">
    <source>
        <dbReference type="EMBL" id="GGB53651.1"/>
    </source>
</evidence>
<organism evidence="1 2">
    <name type="scientific">Shewanella inventionis</name>
    <dbReference type="NCBI Taxonomy" id="1738770"/>
    <lineage>
        <taxon>Bacteria</taxon>
        <taxon>Pseudomonadati</taxon>
        <taxon>Pseudomonadota</taxon>
        <taxon>Gammaproteobacteria</taxon>
        <taxon>Alteromonadales</taxon>
        <taxon>Shewanellaceae</taxon>
        <taxon>Shewanella</taxon>
    </lineage>
</organism>
<dbReference type="EMBL" id="BMII01000008">
    <property type="protein sequence ID" value="GGB53651.1"/>
    <property type="molecule type" value="Genomic_DNA"/>
</dbReference>
<accession>A0ABQ1IVW9</accession>
<sequence length="65" mass="7666">MAVFAKNLNKQWREAFEYYERISGFEPLFQEEIDSGECDVEDAWSRNIKFLEDVLADVSHARPPQ</sequence>
<reference evidence="2" key="1">
    <citation type="journal article" date="2019" name="Int. J. Syst. Evol. Microbiol.">
        <title>The Global Catalogue of Microorganisms (GCM) 10K type strain sequencing project: providing services to taxonomists for standard genome sequencing and annotation.</title>
        <authorList>
            <consortium name="The Broad Institute Genomics Platform"/>
            <consortium name="The Broad Institute Genome Sequencing Center for Infectious Disease"/>
            <person name="Wu L."/>
            <person name="Ma J."/>
        </authorList>
    </citation>
    <scope>NUCLEOTIDE SEQUENCE [LARGE SCALE GENOMIC DNA]</scope>
    <source>
        <strain evidence="2">CGMCC 1.15339</strain>
    </source>
</reference>